<comment type="caution">
    <text evidence="9">The sequence shown here is derived from an EMBL/GenBank/DDBJ whole genome shotgun (WGS) entry which is preliminary data.</text>
</comment>
<dbReference type="PROSITE" id="PS51404">
    <property type="entry name" value="DYP_PEROXIDASE"/>
    <property type="match status" value="1"/>
</dbReference>
<evidence type="ECO:0000313" key="10">
    <source>
        <dbReference type="Proteomes" id="UP000807769"/>
    </source>
</evidence>
<dbReference type="InterPro" id="IPR011008">
    <property type="entry name" value="Dimeric_a/b-barrel"/>
</dbReference>
<gene>
    <name evidence="9" type="ORF">BJ212DRAFT_716478</name>
</gene>
<evidence type="ECO:0000259" key="8">
    <source>
        <dbReference type="Pfam" id="PF21105"/>
    </source>
</evidence>
<dbReference type="Pfam" id="PF21105">
    <property type="entry name" value="DyP_N"/>
    <property type="match status" value="1"/>
</dbReference>
<keyword evidence="6" id="KW-0408">Iron</keyword>
<dbReference type="PANTHER" id="PTHR30521:SF4">
    <property type="entry name" value="DEFERROCHELATASE"/>
    <property type="match status" value="1"/>
</dbReference>
<evidence type="ECO:0000256" key="5">
    <source>
        <dbReference type="ARBA" id="ARBA00023002"/>
    </source>
</evidence>
<dbReference type="InterPro" id="IPR006314">
    <property type="entry name" value="Dyp_peroxidase"/>
</dbReference>
<feature type="domain" description="DyP dimeric alpha+beta barrel" evidence="8">
    <location>
        <begin position="44"/>
        <end position="221"/>
    </location>
</feature>
<dbReference type="EMBL" id="JABBWG010000040">
    <property type="protein sequence ID" value="KAG1807999.1"/>
    <property type="molecule type" value="Genomic_DNA"/>
</dbReference>
<dbReference type="InterPro" id="IPR049509">
    <property type="entry name" value="DyP_N"/>
</dbReference>
<evidence type="ECO:0000256" key="2">
    <source>
        <dbReference type="ARBA" id="ARBA00022559"/>
    </source>
</evidence>
<dbReference type="NCBIfam" id="TIGR01413">
    <property type="entry name" value="Dyp_perox_fam"/>
    <property type="match status" value="1"/>
</dbReference>
<protein>
    <recommendedName>
        <fullName evidence="8">DyP dimeric alpha+beta barrel domain-containing protein</fullName>
    </recommendedName>
</protein>
<evidence type="ECO:0000256" key="1">
    <source>
        <dbReference type="ARBA" id="ARBA00001970"/>
    </source>
</evidence>
<dbReference type="Proteomes" id="UP000807769">
    <property type="component" value="Unassembled WGS sequence"/>
</dbReference>
<evidence type="ECO:0000313" key="9">
    <source>
        <dbReference type="EMBL" id="KAG1807999.1"/>
    </source>
</evidence>
<organism evidence="9 10">
    <name type="scientific">Suillus subaureus</name>
    <dbReference type="NCBI Taxonomy" id="48587"/>
    <lineage>
        <taxon>Eukaryota</taxon>
        <taxon>Fungi</taxon>
        <taxon>Dikarya</taxon>
        <taxon>Basidiomycota</taxon>
        <taxon>Agaricomycotina</taxon>
        <taxon>Agaricomycetes</taxon>
        <taxon>Agaricomycetidae</taxon>
        <taxon>Boletales</taxon>
        <taxon>Suillineae</taxon>
        <taxon>Suillaceae</taxon>
        <taxon>Suillus</taxon>
    </lineage>
</organism>
<proteinExistence type="inferred from homology"/>
<dbReference type="GO" id="GO:0005829">
    <property type="term" value="C:cytosol"/>
    <property type="evidence" value="ECO:0007669"/>
    <property type="project" value="TreeGrafter"/>
</dbReference>
<sequence length="484" mass="53627">MDDLQYSLDLFKHLGRRSVLPLVSRPISTICQAAATGDLPDLNNVQGDAIYLFPKNAENFVFFRINNVTSFRTALWSFKPTTAEDVKNNLISIAVAKANARDASSVPTVDIAQYQISFSRAGLYFLGVNEGTGDVRFDKRCMNDDKELIGDTKQWDPMFVKATPDPVNGSVRNDTGALHGVITVAGSSAETCTKASHDVIDLFGSSITVAGGKPVEGRARPPPYKGHEHFGFRDGISQPCLRGLVIPRAGQVQVDPGVIIMGYPGDPVRDNPTTKVKRPAWTKDGTILVFRKLEQSVISFEDYVQRNGPRWREFIPGGDISPPLNKQEAEDLFGARFIGRWKSGAPLAKCPFRDNQKMALDPDLINDFDYVVRDNPNISQYEPSDYHCPFTAHTRKIAPRNLNPFIDAKFLGSGSLVRAGLPYGDEVTDQERRDVASGSDELPRGLLFNCYMSDLDSGFVRHMIGYARNDYWPMTSLVPQKKGN</sequence>
<dbReference type="GO" id="GO:0046872">
    <property type="term" value="F:metal ion binding"/>
    <property type="evidence" value="ECO:0007669"/>
    <property type="project" value="UniProtKB-KW"/>
</dbReference>
<reference evidence="9" key="1">
    <citation type="journal article" date="2020" name="New Phytol.">
        <title>Comparative genomics reveals dynamic genome evolution in host specialist ectomycorrhizal fungi.</title>
        <authorList>
            <person name="Lofgren L.A."/>
            <person name="Nguyen N.H."/>
            <person name="Vilgalys R."/>
            <person name="Ruytinx J."/>
            <person name="Liao H.L."/>
            <person name="Branco S."/>
            <person name="Kuo A."/>
            <person name="LaButti K."/>
            <person name="Lipzen A."/>
            <person name="Andreopoulos W."/>
            <person name="Pangilinan J."/>
            <person name="Riley R."/>
            <person name="Hundley H."/>
            <person name="Na H."/>
            <person name="Barry K."/>
            <person name="Grigoriev I.V."/>
            <person name="Stajich J.E."/>
            <person name="Kennedy P.G."/>
        </authorList>
    </citation>
    <scope>NUCLEOTIDE SEQUENCE</scope>
    <source>
        <strain evidence="9">MN1</strain>
    </source>
</reference>
<evidence type="ECO:0000256" key="7">
    <source>
        <dbReference type="ARBA" id="ARBA00025737"/>
    </source>
</evidence>
<keyword evidence="10" id="KW-1185">Reference proteome</keyword>
<evidence type="ECO:0000256" key="3">
    <source>
        <dbReference type="ARBA" id="ARBA00022617"/>
    </source>
</evidence>
<keyword evidence="2" id="KW-0575">Peroxidase</keyword>
<keyword evidence="5" id="KW-0560">Oxidoreductase</keyword>
<dbReference type="SUPFAM" id="SSF54909">
    <property type="entry name" value="Dimeric alpha+beta barrel"/>
    <property type="match status" value="1"/>
</dbReference>
<name>A0A9P7J8H7_9AGAM</name>
<dbReference type="GO" id="GO:0020037">
    <property type="term" value="F:heme binding"/>
    <property type="evidence" value="ECO:0007669"/>
    <property type="project" value="InterPro"/>
</dbReference>
<accession>A0A9P7J8H7</accession>
<keyword evidence="4" id="KW-0479">Metal-binding</keyword>
<dbReference type="OrthoDB" id="3207336at2759"/>
<dbReference type="GeneID" id="64637920"/>
<comment type="similarity">
    <text evidence="7">Belongs to the DyP-type peroxidase family.</text>
</comment>
<keyword evidence="3" id="KW-0349">Heme</keyword>
<dbReference type="GO" id="GO:0004601">
    <property type="term" value="F:peroxidase activity"/>
    <property type="evidence" value="ECO:0007669"/>
    <property type="project" value="UniProtKB-KW"/>
</dbReference>
<dbReference type="AlphaFoldDB" id="A0A9P7J8H7"/>
<evidence type="ECO:0000256" key="4">
    <source>
        <dbReference type="ARBA" id="ARBA00022723"/>
    </source>
</evidence>
<evidence type="ECO:0000256" key="6">
    <source>
        <dbReference type="ARBA" id="ARBA00023004"/>
    </source>
</evidence>
<comment type="cofactor">
    <cofactor evidence="1">
        <name>heme b</name>
        <dbReference type="ChEBI" id="CHEBI:60344"/>
    </cofactor>
</comment>
<dbReference type="PANTHER" id="PTHR30521">
    <property type="entry name" value="DEFERROCHELATASE/PEROXIDASE"/>
    <property type="match status" value="1"/>
</dbReference>
<dbReference type="RefSeq" id="XP_041188384.1">
    <property type="nucleotide sequence ID" value="XM_041343904.1"/>
</dbReference>